<accession>X0XPY9</accession>
<feature type="non-terminal residue" evidence="1">
    <location>
        <position position="46"/>
    </location>
</feature>
<reference evidence="1" key="1">
    <citation type="journal article" date="2014" name="Front. Microbiol.">
        <title>High frequency of phylogenetically diverse reductive dehalogenase-homologous genes in deep subseafloor sedimentary metagenomes.</title>
        <authorList>
            <person name="Kawai M."/>
            <person name="Futagami T."/>
            <person name="Toyoda A."/>
            <person name="Takaki Y."/>
            <person name="Nishi S."/>
            <person name="Hori S."/>
            <person name="Arai W."/>
            <person name="Tsubouchi T."/>
            <person name="Morono Y."/>
            <person name="Uchiyama I."/>
            <person name="Ito T."/>
            <person name="Fujiyama A."/>
            <person name="Inagaki F."/>
            <person name="Takami H."/>
        </authorList>
    </citation>
    <scope>NUCLEOTIDE SEQUENCE</scope>
    <source>
        <strain evidence="1">Expedition CK06-06</strain>
    </source>
</reference>
<organism evidence="1">
    <name type="scientific">marine sediment metagenome</name>
    <dbReference type="NCBI Taxonomy" id="412755"/>
    <lineage>
        <taxon>unclassified sequences</taxon>
        <taxon>metagenomes</taxon>
        <taxon>ecological metagenomes</taxon>
    </lineage>
</organism>
<proteinExistence type="predicted"/>
<evidence type="ECO:0000313" key="1">
    <source>
        <dbReference type="EMBL" id="GAG45310.1"/>
    </source>
</evidence>
<dbReference type="AlphaFoldDB" id="X0XPY9"/>
<sequence length="46" mass="5183">AESGQELKARYDNERLEQLYTEAKAVIEAEDPLELVKDAIRSLGYG</sequence>
<name>X0XPY9_9ZZZZ</name>
<gene>
    <name evidence="1" type="ORF">S01H1_86100</name>
</gene>
<evidence type="ECO:0008006" key="2">
    <source>
        <dbReference type="Google" id="ProtNLM"/>
    </source>
</evidence>
<comment type="caution">
    <text evidence="1">The sequence shown here is derived from an EMBL/GenBank/DDBJ whole genome shotgun (WGS) entry which is preliminary data.</text>
</comment>
<protein>
    <recommendedName>
        <fullName evidence="2">Methylmalonyl Co-A mutase-associated GTPase MeaB</fullName>
    </recommendedName>
</protein>
<feature type="non-terminal residue" evidence="1">
    <location>
        <position position="1"/>
    </location>
</feature>
<dbReference type="EMBL" id="BARS01059446">
    <property type="protein sequence ID" value="GAG45310.1"/>
    <property type="molecule type" value="Genomic_DNA"/>
</dbReference>